<evidence type="ECO:0000256" key="3">
    <source>
        <dbReference type="ARBA" id="ARBA00022801"/>
    </source>
</evidence>
<dbReference type="eggNOG" id="arCOG01110">
    <property type="taxonomic scope" value="Archaea"/>
</dbReference>
<dbReference type="InterPro" id="IPR002933">
    <property type="entry name" value="Peptidase_M20"/>
</dbReference>
<dbReference type="EMBL" id="AM114193">
    <property type="protein sequence ID" value="CAJ35427.1"/>
    <property type="molecule type" value="Genomic_DNA"/>
</dbReference>
<dbReference type="GO" id="GO:0046872">
    <property type="term" value="F:metal ion binding"/>
    <property type="evidence" value="ECO:0007669"/>
    <property type="project" value="UniProtKB-KW"/>
</dbReference>
<evidence type="ECO:0000256" key="1">
    <source>
        <dbReference type="ARBA" id="ARBA00022670"/>
    </source>
</evidence>
<keyword evidence="3" id="KW-0378">Hydrolase</keyword>
<dbReference type="Gene3D" id="3.40.630.10">
    <property type="entry name" value="Zn peptidases"/>
    <property type="match status" value="1"/>
</dbReference>
<dbReference type="SUPFAM" id="SSF53187">
    <property type="entry name" value="Zn-dependent exopeptidases"/>
    <property type="match status" value="1"/>
</dbReference>
<dbReference type="KEGG" id="rci:LRC480"/>
<name>Q0W866_METAR</name>
<dbReference type="STRING" id="351160.LRC480"/>
<dbReference type="InterPro" id="IPR051458">
    <property type="entry name" value="Cyt/Met_Dipeptidase"/>
</dbReference>
<dbReference type="Gene3D" id="3.30.70.360">
    <property type="match status" value="1"/>
</dbReference>
<dbReference type="PANTHER" id="PTHR43270">
    <property type="entry name" value="BETA-ALA-HIS DIPEPTIDASE"/>
    <property type="match status" value="1"/>
</dbReference>
<protein>
    <submittedName>
        <fullName evidence="5">Peptidase (M20 family), C-terminal</fullName>
    </submittedName>
</protein>
<dbReference type="InterPro" id="IPR011650">
    <property type="entry name" value="Peptidase_M20_dimer"/>
</dbReference>
<keyword evidence="6" id="KW-1185">Reference proteome</keyword>
<dbReference type="Pfam" id="PF07687">
    <property type="entry name" value="M20_dimer"/>
    <property type="match status" value="1"/>
</dbReference>
<gene>
    <name evidence="5" type="ORF">LRC480</name>
</gene>
<accession>Q0W866</accession>
<evidence type="ECO:0000313" key="5">
    <source>
        <dbReference type="EMBL" id="CAJ35427.1"/>
    </source>
</evidence>
<dbReference type="GO" id="GO:0006508">
    <property type="term" value="P:proteolysis"/>
    <property type="evidence" value="ECO:0007669"/>
    <property type="project" value="UniProtKB-KW"/>
</dbReference>
<dbReference type="PANTHER" id="PTHR43270:SF12">
    <property type="entry name" value="SUCCINYL-DIAMINOPIMELATE DESUCCINYLASE"/>
    <property type="match status" value="1"/>
</dbReference>
<evidence type="ECO:0000313" key="6">
    <source>
        <dbReference type="Proteomes" id="UP000000663"/>
    </source>
</evidence>
<proteinExistence type="predicted"/>
<dbReference type="Pfam" id="PF01546">
    <property type="entry name" value="Peptidase_M20"/>
    <property type="match status" value="1"/>
</dbReference>
<keyword evidence="1" id="KW-0645">Protease</keyword>
<dbReference type="Proteomes" id="UP000000663">
    <property type="component" value="Chromosome"/>
</dbReference>
<sequence length="343" mass="37760">MLTYLNTMDSIIAAEGTLPLNVKLLVEGEEEIGSPNIERFAREHRRMLKADTLAMSDTTRYSTRVPAIHYGYRGLVNMQIEVTGPVFSVHSGVFGGIVRNPAMVLARILCHLKDDDGRVTIPGFYDHVRRVEQWERKEMANLPVDDVALRKYLGVDTLAPEQGYTLLESRYVRPTLDVTGISGGYEGEGMKTIIPHRAGAKVSIRLVPDQKADVIGPLVADYICSLALPGSRVTIPHWYGNDPMLTPTDTPAMAVAKRAIEYGFGRRPVLVRSGGTVGAVTALHRELGIENILMMGWSSPEDGAHAPNEHFSLEDFDRGMKTVAALLYGLAQLKESEMTKISS</sequence>
<keyword evidence="2" id="KW-0479">Metal-binding</keyword>
<evidence type="ECO:0000259" key="4">
    <source>
        <dbReference type="Pfam" id="PF07687"/>
    </source>
</evidence>
<feature type="domain" description="Peptidase M20 dimerisation" evidence="4">
    <location>
        <begin position="71"/>
        <end position="221"/>
    </location>
</feature>
<dbReference type="AlphaFoldDB" id="Q0W866"/>
<evidence type="ECO:0000256" key="2">
    <source>
        <dbReference type="ARBA" id="ARBA00022723"/>
    </source>
</evidence>
<organism evidence="5 6">
    <name type="scientific">Methanocella arvoryzae (strain DSM 22066 / NBRC 105507 / MRE50)</name>
    <dbReference type="NCBI Taxonomy" id="351160"/>
    <lineage>
        <taxon>Archaea</taxon>
        <taxon>Methanobacteriati</taxon>
        <taxon>Methanobacteriota</taxon>
        <taxon>Stenosarchaea group</taxon>
        <taxon>Methanomicrobia</taxon>
        <taxon>Methanocellales</taxon>
        <taxon>Methanocellaceae</taxon>
        <taxon>Methanocella</taxon>
    </lineage>
</organism>
<reference evidence="5 6" key="1">
    <citation type="journal article" date="2006" name="Science">
        <title>Genome of rice cluster I archaea -- the key methane producers in the rice rhizosphere.</title>
        <authorList>
            <person name="Erkel C."/>
            <person name="Kube M."/>
            <person name="Reinhardt R."/>
            <person name="Liesack W."/>
        </authorList>
    </citation>
    <scope>NUCLEOTIDE SEQUENCE [LARGE SCALE GENOMIC DNA]</scope>
    <source>
        <strain evidence="6">DSM 22066 / NBRC 105507 / MRE50</strain>
    </source>
</reference>
<dbReference type="GO" id="GO:0008233">
    <property type="term" value="F:peptidase activity"/>
    <property type="evidence" value="ECO:0007669"/>
    <property type="project" value="UniProtKB-KW"/>
</dbReference>